<reference evidence="2 3" key="1">
    <citation type="submission" date="2019-10" db="EMBL/GenBank/DDBJ databases">
        <authorList>
            <person name="Palmer J.M."/>
        </authorList>
    </citation>
    <scope>NUCLEOTIDE SEQUENCE [LARGE SCALE GENOMIC DNA]</scope>
    <source>
        <strain evidence="2 3">TWF694</strain>
    </source>
</reference>
<comment type="caution">
    <text evidence="2">The sequence shown here is derived from an EMBL/GenBank/DDBJ whole genome shotgun (WGS) entry which is preliminary data.</text>
</comment>
<gene>
    <name evidence="2" type="ORF">TWF694_004581</name>
</gene>
<evidence type="ECO:0000313" key="3">
    <source>
        <dbReference type="Proteomes" id="UP001365542"/>
    </source>
</evidence>
<dbReference type="InterPro" id="IPR032675">
    <property type="entry name" value="LRR_dom_sf"/>
</dbReference>
<proteinExistence type="predicted"/>
<dbReference type="SUPFAM" id="SSF81383">
    <property type="entry name" value="F-box domain"/>
    <property type="match status" value="1"/>
</dbReference>
<dbReference type="Pfam" id="PF12937">
    <property type="entry name" value="F-box-like"/>
    <property type="match status" value="1"/>
</dbReference>
<dbReference type="SUPFAM" id="SSF52047">
    <property type="entry name" value="RNI-like"/>
    <property type="match status" value="1"/>
</dbReference>
<accession>A0AAV9WWQ2</accession>
<dbReference type="Gene3D" id="3.80.10.10">
    <property type="entry name" value="Ribonuclease Inhibitor"/>
    <property type="match status" value="1"/>
</dbReference>
<sequence>MDFFTTLPSELILRIFNFLPTSHPSPLLPVILTSKRLNDLITPLLYSHITLHTCDDPLGFHQPSLDSLTTPKNVERVKKYTKVATIRMKTDDDDDEYTITKKEIENMEMQMMLFWMKFAEEDVSIEEVYTDSLTITPSLPSYLRNRIKSTKACLSGRVQTSLDTARESELFTSLASLTITELDANFGNFARSWKFLQSVRSTLTHLKLAGDEAMLKYFIDSATTNDLPRMLERYTFTPEEGGGGRLENIRSLDLSYFLGLDDVISEFATQMVKVDAITKLRVAHCEMSNQFIRAVTSVMSNLTDLNLDIRNGGREVIHDILCGLPSECRLSSLAVRCKEDRSLSGLGLEDNKPGQGPLIKKECFERFKKTLKKLKIEYVLNLGELEEVVNETVEEIPVQCGVGDDGHLSLEVLAGYPVLEDLAIAIGNFEMKESAPKFPKLRSLYLLNNLNRGVETSFVKKCIEWLISNSNRSDHFLPLQVVLYKDTEDAFLRWCNLGAHAGLPVLNIESSEELGRTAKELALYYPHIDV</sequence>
<dbReference type="InterPro" id="IPR001810">
    <property type="entry name" value="F-box_dom"/>
</dbReference>
<organism evidence="2 3">
    <name type="scientific">Orbilia ellipsospora</name>
    <dbReference type="NCBI Taxonomy" id="2528407"/>
    <lineage>
        <taxon>Eukaryota</taxon>
        <taxon>Fungi</taxon>
        <taxon>Dikarya</taxon>
        <taxon>Ascomycota</taxon>
        <taxon>Pezizomycotina</taxon>
        <taxon>Orbiliomycetes</taxon>
        <taxon>Orbiliales</taxon>
        <taxon>Orbiliaceae</taxon>
        <taxon>Orbilia</taxon>
    </lineage>
</organism>
<protein>
    <recommendedName>
        <fullName evidence="1">F-box domain-containing protein</fullName>
    </recommendedName>
</protein>
<evidence type="ECO:0000313" key="2">
    <source>
        <dbReference type="EMBL" id="KAK6527597.1"/>
    </source>
</evidence>
<feature type="domain" description="F-box" evidence="1">
    <location>
        <begin position="5"/>
        <end position="51"/>
    </location>
</feature>
<dbReference type="AlphaFoldDB" id="A0AAV9WWQ2"/>
<name>A0AAV9WWQ2_9PEZI</name>
<keyword evidence="3" id="KW-1185">Reference proteome</keyword>
<dbReference type="EMBL" id="JAVHJO010000015">
    <property type="protein sequence ID" value="KAK6527597.1"/>
    <property type="molecule type" value="Genomic_DNA"/>
</dbReference>
<evidence type="ECO:0000259" key="1">
    <source>
        <dbReference type="Pfam" id="PF12937"/>
    </source>
</evidence>
<dbReference type="InterPro" id="IPR036047">
    <property type="entry name" value="F-box-like_dom_sf"/>
</dbReference>
<dbReference type="Proteomes" id="UP001365542">
    <property type="component" value="Unassembled WGS sequence"/>
</dbReference>